<comment type="caution">
    <text evidence="1">The sequence shown here is derived from an EMBL/GenBank/DDBJ whole genome shotgun (WGS) entry which is preliminary data.</text>
</comment>
<sequence>MDLLGTYEVYLNHIRSGGLASSFWFKVELSGVVVVSLPWCRVVRSPLSSGLVGLQICFRRRVHGGEGCCVVVVLK</sequence>
<protein>
    <submittedName>
        <fullName evidence="1">Uncharacterized protein</fullName>
    </submittedName>
</protein>
<dbReference type="Proteomes" id="UP000712600">
    <property type="component" value="Unassembled WGS sequence"/>
</dbReference>
<evidence type="ECO:0000313" key="1">
    <source>
        <dbReference type="EMBL" id="KAF3574991.1"/>
    </source>
</evidence>
<dbReference type="EMBL" id="QGKX02000095">
    <property type="protein sequence ID" value="KAF3574991.1"/>
    <property type="molecule type" value="Genomic_DNA"/>
</dbReference>
<organism evidence="1 2">
    <name type="scientific">Brassica cretica</name>
    <name type="common">Mustard</name>
    <dbReference type="NCBI Taxonomy" id="69181"/>
    <lineage>
        <taxon>Eukaryota</taxon>
        <taxon>Viridiplantae</taxon>
        <taxon>Streptophyta</taxon>
        <taxon>Embryophyta</taxon>
        <taxon>Tracheophyta</taxon>
        <taxon>Spermatophyta</taxon>
        <taxon>Magnoliopsida</taxon>
        <taxon>eudicotyledons</taxon>
        <taxon>Gunneridae</taxon>
        <taxon>Pentapetalae</taxon>
        <taxon>rosids</taxon>
        <taxon>malvids</taxon>
        <taxon>Brassicales</taxon>
        <taxon>Brassicaceae</taxon>
        <taxon>Brassiceae</taxon>
        <taxon>Brassica</taxon>
    </lineage>
</organism>
<evidence type="ECO:0000313" key="2">
    <source>
        <dbReference type="Proteomes" id="UP000712600"/>
    </source>
</evidence>
<proteinExistence type="predicted"/>
<dbReference type="AlphaFoldDB" id="A0A8S9RQZ5"/>
<gene>
    <name evidence="1" type="ORF">F2Q69_00061676</name>
</gene>
<name>A0A8S9RQZ5_BRACR</name>
<reference evidence="1" key="1">
    <citation type="submission" date="2019-12" db="EMBL/GenBank/DDBJ databases">
        <title>Genome sequencing and annotation of Brassica cretica.</title>
        <authorList>
            <person name="Studholme D.J."/>
            <person name="Sarris P."/>
        </authorList>
    </citation>
    <scope>NUCLEOTIDE SEQUENCE</scope>
    <source>
        <strain evidence="1">PFS-109/04</strain>
        <tissue evidence="1">Leaf</tissue>
    </source>
</reference>
<accession>A0A8S9RQZ5</accession>